<reference evidence="2 3" key="1">
    <citation type="journal article" date="2019" name="Proc. Natl. Acad. Sci. U.S.A.">
        <title>Regulatory changes in pterin and carotenoid genes underlie balanced color polymorphisms in the wall lizard.</title>
        <authorList>
            <person name="Andrade P."/>
            <person name="Pinho C."/>
            <person name="Perez I de Lanuza G."/>
            <person name="Afonso S."/>
            <person name="Brejcha J."/>
            <person name="Rubin C.J."/>
            <person name="Wallerman O."/>
            <person name="Pereira P."/>
            <person name="Sabatino S.J."/>
            <person name="Bellati A."/>
            <person name="Pellitteri-Rosa D."/>
            <person name="Bosakova Z."/>
            <person name="Bunikis I."/>
            <person name="Carretero M.A."/>
            <person name="Feiner N."/>
            <person name="Marsik P."/>
            <person name="Pauperio F."/>
            <person name="Salvi D."/>
            <person name="Soler L."/>
            <person name="While G.M."/>
            <person name="Uller T."/>
            <person name="Font E."/>
            <person name="Andersson L."/>
            <person name="Carneiro M."/>
        </authorList>
    </citation>
    <scope>NUCLEOTIDE SEQUENCE</scope>
</reference>
<organism evidence="2 3">
    <name type="scientific">Podarcis muralis</name>
    <name type="common">Wall lizard</name>
    <name type="synonym">Lacerta muralis</name>
    <dbReference type="NCBI Taxonomy" id="64176"/>
    <lineage>
        <taxon>Eukaryota</taxon>
        <taxon>Metazoa</taxon>
        <taxon>Chordata</taxon>
        <taxon>Craniata</taxon>
        <taxon>Vertebrata</taxon>
        <taxon>Euteleostomi</taxon>
        <taxon>Lepidosauria</taxon>
        <taxon>Squamata</taxon>
        <taxon>Bifurcata</taxon>
        <taxon>Unidentata</taxon>
        <taxon>Episquamata</taxon>
        <taxon>Laterata</taxon>
        <taxon>Lacertibaenia</taxon>
        <taxon>Lacertidae</taxon>
        <taxon>Podarcis</taxon>
    </lineage>
</organism>
<feature type="coiled-coil region" evidence="1">
    <location>
        <begin position="70"/>
        <end position="111"/>
    </location>
</feature>
<evidence type="ECO:0000313" key="2">
    <source>
        <dbReference type="Ensembl" id="ENSPMRP00000019545.1"/>
    </source>
</evidence>
<proteinExistence type="predicted"/>
<dbReference type="PANTHER" id="PTHR18853">
    <property type="entry name" value="FORKHEAD-ASSOCIATED DOMAIN-CONTAINING PROTEIN 1-RELATED"/>
    <property type="match status" value="1"/>
</dbReference>
<dbReference type="Proteomes" id="UP000472272">
    <property type="component" value="Chromosome 8"/>
</dbReference>
<dbReference type="Ensembl" id="ENSPMRT00000020752.1">
    <property type="protein sequence ID" value="ENSPMRP00000019545.1"/>
    <property type="gene ID" value="ENSPMRG00000012750.1"/>
</dbReference>
<dbReference type="AlphaFoldDB" id="A0A670J5T1"/>
<name>A0A670J5T1_PODMU</name>
<reference evidence="2" key="3">
    <citation type="submission" date="2025-09" db="UniProtKB">
        <authorList>
            <consortium name="Ensembl"/>
        </authorList>
    </citation>
    <scope>IDENTIFICATION</scope>
</reference>
<sequence>MPASQGFSCLNWCYSNAQWNLNWCELAVFYLFNTSEVLYHSLSERDLQIAHWKQETEALKKSYSLTTGLVTSLQKDITSKDHNIQQLKTEVEKFRRESREKDNQLAQVSAQEIQVTSEEILCGEMSLHCCFKIRMTHTHVCVGLLLLSLFSCQDFLGTSYCSSSLRKEICNLQNLCLTPPALGVQTSTAGVLCSLLGWVDAVECLLRDVGLDVSGSEKGSLFQPCVF</sequence>
<keyword evidence="1" id="KW-0175">Coiled coil</keyword>
<keyword evidence="3" id="KW-1185">Reference proteome</keyword>
<evidence type="ECO:0000256" key="1">
    <source>
        <dbReference type="SAM" id="Coils"/>
    </source>
</evidence>
<dbReference type="GeneTree" id="ENSGT00940000154171"/>
<dbReference type="PANTHER" id="PTHR18853:SF7">
    <property type="entry name" value="FORKHEAD-ASSOCIATED DOMAIN-CONTAINING PROTEIN 1"/>
    <property type="match status" value="1"/>
</dbReference>
<accession>A0A670J5T1</accession>
<protein>
    <submittedName>
        <fullName evidence="2">Uncharacterized protein</fullName>
    </submittedName>
</protein>
<evidence type="ECO:0000313" key="3">
    <source>
        <dbReference type="Proteomes" id="UP000472272"/>
    </source>
</evidence>
<reference evidence="2" key="2">
    <citation type="submission" date="2025-08" db="UniProtKB">
        <authorList>
            <consortium name="Ensembl"/>
        </authorList>
    </citation>
    <scope>IDENTIFICATION</scope>
</reference>
<dbReference type="InterPro" id="IPR052642">
    <property type="entry name" value="CC-FHA_domain"/>
</dbReference>